<keyword evidence="1" id="KW-0472">Membrane</keyword>
<dbReference type="KEGG" id="qso:IRL76_05345"/>
<evidence type="ECO:0000313" key="2">
    <source>
        <dbReference type="EMBL" id="QPC99961.1"/>
    </source>
</evidence>
<feature type="transmembrane region" description="Helical" evidence="1">
    <location>
        <begin position="119"/>
        <end position="138"/>
    </location>
</feature>
<dbReference type="AlphaFoldDB" id="A0A7S8IWF7"/>
<evidence type="ECO:0000256" key="1">
    <source>
        <dbReference type="SAM" id="Phobius"/>
    </source>
</evidence>
<gene>
    <name evidence="2" type="ORF">IRL76_05345</name>
</gene>
<accession>A0A7S8IWF7</accession>
<dbReference type="RefSeq" id="WP_200983755.1">
    <property type="nucleotide sequence ID" value="NZ_CP064654.1"/>
</dbReference>
<dbReference type="EMBL" id="CP064654">
    <property type="protein sequence ID" value="QPC99961.1"/>
    <property type="molecule type" value="Genomic_DNA"/>
</dbReference>
<sequence length="144" mass="16874">MDICLFFLVVGLIDWIVSHYDVENAPAWYLAGGLVMIIFNSFVPLFLMVASFMRDDYAEGLVKRSLRVMAYGAALIPPFLLIGPWVLGGIFVNTDLRAPDFYREFYNAFYLSEMRPELVLRRVWFLYMLSFVGIFQFLRWKDSR</sequence>
<keyword evidence="3" id="KW-1185">Reference proteome</keyword>
<reference evidence="2 3" key="1">
    <citation type="submission" date="2020-11" db="EMBL/GenBank/DDBJ databases">
        <title>The genome sequence of Erythrobacter sp. 6D36.</title>
        <authorList>
            <person name="Liu Y."/>
        </authorList>
    </citation>
    <scope>NUCLEOTIDE SEQUENCE [LARGE SCALE GENOMIC DNA]</scope>
    <source>
        <strain evidence="2 3">6D36</strain>
    </source>
</reference>
<feature type="transmembrane region" description="Helical" evidence="1">
    <location>
        <begin position="28"/>
        <end position="47"/>
    </location>
</feature>
<feature type="transmembrane region" description="Helical" evidence="1">
    <location>
        <begin position="68"/>
        <end position="92"/>
    </location>
</feature>
<organism evidence="2 3">
    <name type="scientific">Qipengyuania soli</name>
    <dbReference type="NCBI Taxonomy" id="2782568"/>
    <lineage>
        <taxon>Bacteria</taxon>
        <taxon>Pseudomonadati</taxon>
        <taxon>Pseudomonadota</taxon>
        <taxon>Alphaproteobacteria</taxon>
        <taxon>Sphingomonadales</taxon>
        <taxon>Erythrobacteraceae</taxon>
        <taxon>Qipengyuania</taxon>
    </lineage>
</organism>
<keyword evidence="1" id="KW-1133">Transmembrane helix</keyword>
<keyword evidence="1" id="KW-0812">Transmembrane</keyword>
<evidence type="ECO:0000313" key="3">
    <source>
        <dbReference type="Proteomes" id="UP000594459"/>
    </source>
</evidence>
<proteinExistence type="predicted"/>
<protein>
    <submittedName>
        <fullName evidence="2">Uncharacterized protein</fullName>
    </submittedName>
</protein>
<name>A0A7S8IWF7_9SPHN</name>
<dbReference type="Proteomes" id="UP000594459">
    <property type="component" value="Chromosome"/>
</dbReference>